<dbReference type="Pfam" id="PF12146">
    <property type="entry name" value="Hydrolase_4"/>
    <property type="match status" value="1"/>
</dbReference>
<dbReference type="OrthoDB" id="10249433at2759"/>
<accession>A0A2J6R7N8</accession>
<evidence type="ECO:0000313" key="3">
    <source>
        <dbReference type="Proteomes" id="UP000235786"/>
    </source>
</evidence>
<proteinExistence type="predicted"/>
<gene>
    <name evidence="2" type="ORF">L207DRAFT_437922</name>
</gene>
<reference evidence="2 3" key="1">
    <citation type="submission" date="2016-04" db="EMBL/GenBank/DDBJ databases">
        <title>A degradative enzymes factory behind the ericoid mycorrhizal symbiosis.</title>
        <authorList>
            <consortium name="DOE Joint Genome Institute"/>
            <person name="Martino E."/>
            <person name="Morin E."/>
            <person name="Grelet G."/>
            <person name="Kuo A."/>
            <person name="Kohler A."/>
            <person name="Daghino S."/>
            <person name="Barry K."/>
            <person name="Choi C."/>
            <person name="Cichocki N."/>
            <person name="Clum A."/>
            <person name="Copeland A."/>
            <person name="Hainaut M."/>
            <person name="Haridas S."/>
            <person name="Labutti K."/>
            <person name="Lindquist E."/>
            <person name="Lipzen A."/>
            <person name="Khouja H.-R."/>
            <person name="Murat C."/>
            <person name="Ohm R."/>
            <person name="Olson A."/>
            <person name="Spatafora J."/>
            <person name="Veneault-Fourrey C."/>
            <person name="Henrissat B."/>
            <person name="Grigoriev I."/>
            <person name="Martin F."/>
            <person name="Perotto S."/>
        </authorList>
    </citation>
    <scope>NUCLEOTIDE SEQUENCE [LARGE SCALE GENOMIC DNA]</scope>
    <source>
        <strain evidence="2 3">F</strain>
    </source>
</reference>
<evidence type="ECO:0000313" key="2">
    <source>
        <dbReference type="EMBL" id="PMD34508.1"/>
    </source>
</evidence>
<dbReference type="InterPro" id="IPR051044">
    <property type="entry name" value="MAG_DAG_Lipase"/>
</dbReference>
<dbReference type="InterPro" id="IPR029058">
    <property type="entry name" value="AB_hydrolase_fold"/>
</dbReference>
<dbReference type="EMBL" id="KZ613954">
    <property type="protein sequence ID" value="PMD34508.1"/>
    <property type="molecule type" value="Genomic_DNA"/>
</dbReference>
<evidence type="ECO:0000259" key="1">
    <source>
        <dbReference type="Pfam" id="PF12146"/>
    </source>
</evidence>
<feature type="domain" description="Serine aminopeptidase S33" evidence="1">
    <location>
        <begin position="26"/>
        <end position="271"/>
    </location>
</feature>
<sequence>MPTEVEGTHQIGDMSLYTKTWKPDGEPVAKVVFIHGFSDHCNRYYELFPDLAARGIEVYGFDQRGWGRSVHKESEKGLTGPTSLVISDIVSVIKSHLPSTVPLFVMGHSMGGGEALTLASDPLYADLMKDIRGWVLESPFIGFPAGHVPNSVVVFFGRLIGKIAPHKQRWSGLEPTDMSRDPQVVEDIKADKLLHDTGTYEGLAGMLDRTAALNEGKVKLNQGVRSLWLGHGTADEGTSYPASKKWFERQTDLEDKTFKSYEGWSHMLHADLPENRAVFAKDVGDWILARVGPEDVKAKL</sequence>
<dbReference type="Gene3D" id="3.40.50.1820">
    <property type="entry name" value="alpha/beta hydrolase"/>
    <property type="match status" value="1"/>
</dbReference>
<dbReference type="AlphaFoldDB" id="A0A2J6R7N8"/>
<keyword evidence="3" id="KW-1185">Reference proteome</keyword>
<name>A0A2J6R7N8_HYAVF</name>
<protein>
    <submittedName>
        <fullName evidence="2">Lysophospholipase-like protein</fullName>
    </submittedName>
</protein>
<dbReference type="Proteomes" id="UP000235786">
    <property type="component" value="Unassembled WGS sequence"/>
</dbReference>
<dbReference type="PANTHER" id="PTHR11614">
    <property type="entry name" value="PHOSPHOLIPASE-RELATED"/>
    <property type="match status" value="1"/>
</dbReference>
<dbReference type="STRING" id="1149755.A0A2J6R7N8"/>
<dbReference type="InterPro" id="IPR022742">
    <property type="entry name" value="Hydrolase_4"/>
</dbReference>
<organism evidence="2 3">
    <name type="scientific">Hyaloscypha variabilis (strain UAMH 11265 / GT02V1 / F)</name>
    <name type="common">Meliniomyces variabilis</name>
    <dbReference type="NCBI Taxonomy" id="1149755"/>
    <lineage>
        <taxon>Eukaryota</taxon>
        <taxon>Fungi</taxon>
        <taxon>Dikarya</taxon>
        <taxon>Ascomycota</taxon>
        <taxon>Pezizomycotina</taxon>
        <taxon>Leotiomycetes</taxon>
        <taxon>Helotiales</taxon>
        <taxon>Hyaloscyphaceae</taxon>
        <taxon>Hyaloscypha</taxon>
        <taxon>Hyaloscypha variabilis</taxon>
    </lineage>
</organism>
<dbReference type="SUPFAM" id="SSF53474">
    <property type="entry name" value="alpha/beta-Hydrolases"/>
    <property type="match status" value="1"/>
</dbReference>
<dbReference type="FunFam" id="3.40.50.1820:FF:000255">
    <property type="entry name" value="Alpha/beta hydrolase, putative"/>
    <property type="match status" value="1"/>
</dbReference>